<keyword evidence="3" id="KW-1185">Reference proteome</keyword>
<accession>A0ABT7YUF3</accession>
<protein>
    <submittedName>
        <fullName evidence="2">Uncharacterized protein</fullName>
    </submittedName>
</protein>
<gene>
    <name evidence="1" type="ORF">QWI33_17205</name>
    <name evidence="2" type="ORF">QWI33_21205</name>
</gene>
<comment type="caution">
    <text evidence="2">The sequence shown here is derived from an EMBL/GenBank/DDBJ whole genome shotgun (WGS) entry which is preliminary data.</text>
</comment>
<organism evidence="2 3">
    <name type="scientific">Glycomyces tritici</name>
    <dbReference type="NCBI Taxonomy" id="2665176"/>
    <lineage>
        <taxon>Bacteria</taxon>
        <taxon>Bacillati</taxon>
        <taxon>Actinomycetota</taxon>
        <taxon>Actinomycetes</taxon>
        <taxon>Glycomycetales</taxon>
        <taxon>Glycomycetaceae</taxon>
        <taxon>Glycomyces</taxon>
    </lineage>
</organism>
<dbReference type="Proteomes" id="UP001171902">
    <property type="component" value="Unassembled WGS sequence"/>
</dbReference>
<evidence type="ECO:0000313" key="3">
    <source>
        <dbReference type="Proteomes" id="UP001171902"/>
    </source>
</evidence>
<dbReference type="EMBL" id="JAUEMJ010000005">
    <property type="protein sequence ID" value="MDN3241464.1"/>
    <property type="molecule type" value="Genomic_DNA"/>
</dbReference>
<dbReference type="EMBL" id="JAUEMJ010000007">
    <property type="protein sequence ID" value="MDN3242251.1"/>
    <property type="molecule type" value="Genomic_DNA"/>
</dbReference>
<sequence>MSHKHSQVKAPLNDRVLFVGIRAESFSAEELAPLDLTVEELAAQIERGWAAVEAHGVVGEFFGISKDPDEAEAQLRKRFAEDVFGIALIGGGVRLLPDNTVLLERIVNVLIDVQPDIRLSFNTSPQNALDAIRRWTDR</sequence>
<evidence type="ECO:0000313" key="2">
    <source>
        <dbReference type="EMBL" id="MDN3242251.1"/>
    </source>
</evidence>
<evidence type="ECO:0000313" key="1">
    <source>
        <dbReference type="EMBL" id="MDN3241464.1"/>
    </source>
</evidence>
<proteinExistence type="predicted"/>
<reference evidence="2" key="1">
    <citation type="submission" date="2023-06" db="EMBL/GenBank/DDBJ databases">
        <title>Gycomyces niveus sp.nov., a novel actinomycete isolated from soil in Shouguang.</title>
        <authorList>
            <person name="Yang X."/>
            <person name="Zhao J."/>
        </authorList>
    </citation>
    <scope>NUCLEOTIDE SEQUENCE</scope>
    <source>
        <strain evidence="2">NEAU C2</strain>
    </source>
</reference>
<name>A0ABT7YUF3_9ACTN</name>
<dbReference type="RefSeq" id="WP_289958373.1">
    <property type="nucleotide sequence ID" value="NZ_JAUEMJ010000005.1"/>
</dbReference>